<organism evidence="1 2">
    <name type="scientific">Ciona intestinalis</name>
    <name type="common">Transparent sea squirt</name>
    <name type="synonym">Ascidia intestinalis</name>
    <dbReference type="NCBI Taxonomy" id="7719"/>
    <lineage>
        <taxon>Eukaryota</taxon>
        <taxon>Metazoa</taxon>
        <taxon>Chordata</taxon>
        <taxon>Tunicata</taxon>
        <taxon>Ascidiacea</taxon>
        <taxon>Phlebobranchia</taxon>
        <taxon>Cionidae</taxon>
        <taxon>Ciona</taxon>
    </lineage>
</organism>
<dbReference type="Ensembl" id="ENSCINT00000036042.1">
    <property type="protein sequence ID" value="ENSCINP00000033980.1"/>
    <property type="gene ID" value="ENSCING00000021518.1"/>
</dbReference>
<reference evidence="1" key="2">
    <citation type="journal article" date="2008" name="Genome Biol.">
        <title>Improved genome assembly and evidence-based global gene model set for the chordate Ciona intestinalis: new insight into intron and operon populations.</title>
        <authorList>
            <person name="Satou Y."/>
            <person name="Mineta K."/>
            <person name="Ogasawara M."/>
            <person name="Sasakura Y."/>
            <person name="Shoguchi E."/>
            <person name="Ueno K."/>
            <person name="Yamada L."/>
            <person name="Matsumoto J."/>
            <person name="Wasserscheid J."/>
            <person name="Dewar K."/>
            <person name="Wiley G.B."/>
            <person name="Macmil S.L."/>
            <person name="Roe B.A."/>
            <person name="Zeller R.W."/>
            <person name="Hastings K.E."/>
            <person name="Lemaire P."/>
            <person name="Lindquist E."/>
            <person name="Endo T."/>
            <person name="Hotta K."/>
            <person name="Inaba K."/>
        </authorList>
    </citation>
    <scope>NUCLEOTIDE SEQUENCE [LARGE SCALE GENOMIC DNA]</scope>
    <source>
        <strain evidence="1">wild type</strain>
    </source>
</reference>
<dbReference type="EMBL" id="EAAA01002961">
    <property type="status" value="NOT_ANNOTATED_CDS"/>
    <property type="molecule type" value="Genomic_DNA"/>
</dbReference>
<dbReference type="AlphaFoldDB" id="H2XWE6"/>
<reference evidence="1" key="3">
    <citation type="submission" date="2025-08" db="UniProtKB">
        <authorList>
            <consortium name="Ensembl"/>
        </authorList>
    </citation>
    <scope>IDENTIFICATION</scope>
</reference>
<protein>
    <submittedName>
        <fullName evidence="1">Uncharacterized protein</fullName>
    </submittedName>
</protein>
<dbReference type="HOGENOM" id="CLU_3073827_0_0_1"/>
<reference evidence="2" key="1">
    <citation type="journal article" date="2002" name="Science">
        <title>The draft genome of Ciona intestinalis: insights into chordate and vertebrate origins.</title>
        <authorList>
            <person name="Dehal P."/>
            <person name="Satou Y."/>
            <person name="Campbell R.K."/>
            <person name="Chapman J."/>
            <person name="Degnan B."/>
            <person name="De Tomaso A."/>
            <person name="Davidson B."/>
            <person name="Di Gregorio A."/>
            <person name="Gelpke M."/>
            <person name="Goodstein D.M."/>
            <person name="Harafuji N."/>
            <person name="Hastings K.E."/>
            <person name="Ho I."/>
            <person name="Hotta K."/>
            <person name="Huang W."/>
            <person name="Kawashima T."/>
            <person name="Lemaire P."/>
            <person name="Martinez D."/>
            <person name="Meinertzhagen I.A."/>
            <person name="Necula S."/>
            <person name="Nonaka M."/>
            <person name="Putnam N."/>
            <person name="Rash S."/>
            <person name="Saiga H."/>
            <person name="Satake M."/>
            <person name="Terry A."/>
            <person name="Yamada L."/>
            <person name="Wang H.G."/>
            <person name="Awazu S."/>
            <person name="Azumi K."/>
            <person name="Boore J."/>
            <person name="Branno M."/>
            <person name="Chin-Bow S."/>
            <person name="DeSantis R."/>
            <person name="Doyle S."/>
            <person name="Francino P."/>
            <person name="Keys D.N."/>
            <person name="Haga S."/>
            <person name="Hayashi H."/>
            <person name="Hino K."/>
            <person name="Imai K.S."/>
            <person name="Inaba K."/>
            <person name="Kano S."/>
            <person name="Kobayashi K."/>
            <person name="Kobayashi M."/>
            <person name="Lee B.I."/>
            <person name="Makabe K.W."/>
            <person name="Manohar C."/>
            <person name="Matassi G."/>
            <person name="Medina M."/>
            <person name="Mochizuki Y."/>
            <person name="Mount S."/>
            <person name="Morishita T."/>
            <person name="Miura S."/>
            <person name="Nakayama A."/>
            <person name="Nishizaka S."/>
            <person name="Nomoto H."/>
            <person name="Ohta F."/>
            <person name="Oishi K."/>
            <person name="Rigoutsos I."/>
            <person name="Sano M."/>
            <person name="Sasaki A."/>
            <person name="Sasakura Y."/>
            <person name="Shoguchi E."/>
            <person name="Shin-i T."/>
            <person name="Spagnuolo A."/>
            <person name="Stainier D."/>
            <person name="Suzuki M.M."/>
            <person name="Tassy O."/>
            <person name="Takatori N."/>
            <person name="Tokuoka M."/>
            <person name="Yagi K."/>
            <person name="Yoshizaki F."/>
            <person name="Wada S."/>
            <person name="Zhang C."/>
            <person name="Hyatt P.D."/>
            <person name="Larimer F."/>
            <person name="Detter C."/>
            <person name="Doggett N."/>
            <person name="Glavina T."/>
            <person name="Hawkins T."/>
            <person name="Richardson P."/>
            <person name="Lucas S."/>
            <person name="Kohara Y."/>
            <person name="Levine M."/>
            <person name="Satoh N."/>
            <person name="Rokhsar D.S."/>
        </authorList>
    </citation>
    <scope>NUCLEOTIDE SEQUENCE [LARGE SCALE GENOMIC DNA]</scope>
</reference>
<sequence>ITSLLNICIETGRAAVKFAKCCPHGVLLVLGNVDFCYMSSIVLVHRFEILQWH</sequence>
<reference evidence="1" key="4">
    <citation type="submission" date="2025-09" db="UniProtKB">
        <authorList>
            <consortium name="Ensembl"/>
        </authorList>
    </citation>
    <scope>IDENTIFICATION</scope>
</reference>
<dbReference type="InParanoid" id="H2XWE6"/>
<dbReference type="Proteomes" id="UP000008144">
    <property type="component" value="Chromosome 9"/>
</dbReference>
<evidence type="ECO:0000313" key="1">
    <source>
        <dbReference type="Ensembl" id="ENSCINP00000033980.1"/>
    </source>
</evidence>
<accession>H2XWE6</accession>
<keyword evidence="2" id="KW-1185">Reference proteome</keyword>
<name>H2XWE6_CIOIN</name>
<evidence type="ECO:0000313" key="2">
    <source>
        <dbReference type="Proteomes" id="UP000008144"/>
    </source>
</evidence>
<proteinExistence type="predicted"/>